<keyword evidence="3" id="KW-1185">Reference proteome</keyword>
<sequence>MSRHHPFGNYQNKCVVCGGEGISDAFYCFEYSKTIQNKGSFIRYHSLDFLRPDRELHTFFHFVEPNFIVSNFEPGYLENAAAI</sequence>
<accession>H0EWI2</accession>
<proteinExistence type="inferred from homology"/>
<reference evidence="2 3" key="1">
    <citation type="journal article" date="2012" name="Eukaryot. Cell">
        <title>Genome sequence of the fungus Glarea lozoyensis: the first genome sequence of a species from the Helotiaceae family.</title>
        <authorList>
            <person name="Youssar L."/>
            <person name="Gruening B.A."/>
            <person name="Erxleben A."/>
            <person name="Guenther S."/>
            <person name="Huettel W."/>
        </authorList>
    </citation>
    <scope>NUCLEOTIDE SEQUENCE [LARGE SCALE GENOMIC DNA]</scope>
    <source>
        <strain evidence="3">ATCC 74030 / MF5533</strain>
    </source>
</reference>
<evidence type="ECO:0000313" key="2">
    <source>
        <dbReference type="EMBL" id="EHK97137.1"/>
    </source>
</evidence>
<dbReference type="GO" id="GO:0000398">
    <property type="term" value="P:mRNA splicing, via spliceosome"/>
    <property type="evidence" value="ECO:0007669"/>
    <property type="project" value="InterPro"/>
</dbReference>
<dbReference type="InParanoid" id="H0EWI2"/>
<dbReference type="EMBL" id="AGUE01000209">
    <property type="protein sequence ID" value="EHK97137.1"/>
    <property type="molecule type" value="Genomic_DNA"/>
</dbReference>
<dbReference type="AlphaFoldDB" id="H0EWI2"/>
<evidence type="ECO:0000256" key="1">
    <source>
        <dbReference type="ARBA" id="ARBA00008626"/>
    </source>
</evidence>
<dbReference type="HOGENOM" id="CLU_2542785_0_0_1"/>
<comment type="similarity">
    <text evidence="1">Belongs to the PHF5 family.</text>
</comment>
<dbReference type="Pfam" id="PF03660">
    <property type="entry name" value="PHF5"/>
    <property type="match status" value="1"/>
</dbReference>
<organism evidence="2 3">
    <name type="scientific">Glarea lozoyensis (strain ATCC 74030 / MF5533)</name>
    <dbReference type="NCBI Taxonomy" id="1104152"/>
    <lineage>
        <taxon>Eukaryota</taxon>
        <taxon>Fungi</taxon>
        <taxon>Dikarya</taxon>
        <taxon>Ascomycota</taxon>
        <taxon>Pezizomycotina</taxon>
        <taxon>Leotiomycetes</taxon>
        <taxon>Helotiales</taxon>
        <taxon>Helotiaceae</taxon>
        <taxon>Glarea</taxon>
    </lineage>
</organism>
<protein>
    <submittedName>
        <fullName evidence="2">Putative PHD finger-like domain-containing protein 5A</fullName>
    </submittedName>
</protein>
<dbReference type="Proteomes" id="UP000005446">
    <property type="component" value="Unassembled WGS sequence"/>
</dbReference>
<name>H0EWI2_GLAL7</name>
<comment type="caution">
    <text evidence="2">The sequence shown here is derived from an EMBL/GenBank/DDBJ whole genome shotgun (WGS) entry which is preliminary data.</text>
</comment>
<dbReference type="InterPro" id="IPR005345">
    <property type="entry name" value="PHF5"/>
</dbReference>
<dbReference type="OrthoDB" id="10248186at2759"/>
<gene>
    <name evidence="2" type="ORF">M7I_7148</name>
</gene>
<evidence type="ECO:0000313" key="3">
    <source>
        <dbReference type="Proteomes" id="UP000005446"/>
    </source>
</evidence>